<feature type="domain" description="TonB-dependent receptor plug" evidence="7">
    <location>
        <begin position="64"/>
        <end position="158"/>
    </location>
</feature>
<dbReference type="Proteomes" id="UP000307999">
    <property type="component" value="Unassembled WGS sequence"/>
</dbReference>
<dbReference type="InterPro" id="IPR012910">
    <property type="entry name" value="Plug_dom"/>
</dbReference>
<keyword evidence="5" id="KW-0732">Signal</keyword>
<dbReference type="NCBIfam" id="TIGR01782">
    <property type="entry name" value="TonB-Xanth-Caul"/>
    <property type="match status" value="1"/>
</dbReference>
<sequence length="1035" mass="113411">MNMSSYNNKFKLSLVTSAIVSAMALVSQQTAAQEEAQAVNTDDIEVIEISGIRGSLVKSINDKRYAESVVDTINATDIGKLPDVTIADSLQRITGIQISRSGGEGSSVNIRGIPQVMTTLNGEQMLSAGSVTTVQPDFADIPSTLVSGLEVIKSPQAKTLTGGISGTINLKTNRPLALDEGATLLGKVEVVDGSLGDDTDTKLSAFAGYNLNSTTGFSLSLSHDNVHLADYLVGSSGVDWGFNASEASNFVTENVDANMDGDTNDVYYAFQGHQASNRFIERERTGVNLSFQHDFNDSLNLTADVFYTEMEEHQYQAGFIASQAWQGVTGWFTPDAGGATPHENIVMQDGQLVEVEGNYYSFNSGELQARRTMVHSETWAIDKEALNTNLELAYDNGDDLSFNVRWVHGEARNDTQTSFVDAYVNSGSQVGATYKGAGGEPISDVNPWGYDGVLATLPDGSEVEGSYTQIPIGIAYTSDRQIWSLPMMDVVEADGSITTEAFGSNVDRYSVTSSFLDGNNSNADLDVLRLDGSYNYELWDVNSFDFGIRYGVRNIEKSAWRGVVARTNAYGDAFLAHWKDSASQAPDTLESYIDPIAFTDPLMDGRITQISDFHGSSGLGSLYFVDPRAMKNPLAYHQEVYGTIVQAPQSSGTYDLEEVTSTLYFQANFAGDVFGMDYNANAGLRYIKTEYDINQTETGSGRISTFNGQDYIVDGALGAPAPLGPQLNTERDYDDLLPAVNFRLSLSDEQVLRFAYAKTMTSHNTDNLAGGITVNRTLACNVQGPSGASVFCATGANQSGNPYLDPWRSSNFDLSYEWYFSDSGLFSLAAFYLDIESFIINTTEMLPVPDSDGQVRGYDLNTGDFTGLTPVTTIANGSGGSIKGLEIGYQQGFDFLDGFLSGFGVTANYTYSPSESGFKDYYGDDTPMSDNSEHQSNLAIWYEKYGFQARIAHNYRSEKFMWIVNKDPYKFARYQAPTHYLDASVSYDFTDYLTVSLQGTNLTEEHQEQYLQWEDLVDKRFYNERRVSLGVQVKM</sequence>
<keyword evidence="3" id="KW-0998">Cell outer membrane</keyword>
<reference evidence="8 9" key="1">
    <citation type="submission" date="2019-04" db="EMBL/GenBank/DDBJ databases">
        <title>Thalassotalea guangxiensis sp. nov., isolated from sediment of the coastal wetland.</title>
        <authorList>
            <person name="Zheng S."/>
            <person name="Zhang D."/>
        </authorList>
    </citation>
    <scope>NUCLEOTIDE SEQUENCE [LARGE SCALE GENOMIC DNA]</scope>
    <source>
        <strain evidence="8 9">ZS-4</strain>
    </source>
</reference>
<evidence type="ECO:0000256" key="2">
    <source>
        <dbReference type="ARBA" id="ARBA00023136"/>
    </source>
</evidence>
<dbReference type="EMBL" id="SWDB01000037">
    <property type="protein sequence ID" value="TKB43545.1"/>
    <property type="molecule type" value="Genomic_DNA"/>
</dbReference>
<dbReference type="OrthoDB" id="8727862at2"/>
<proteinExistence type="inferred from homology"/>
<dbReference type="InterPro" id="IPR000531">
    <property type="entry name" value="Beta-barrel_TonB"/>
</dbReference>
<evidence type="ECO:0000256" key="5">
    <source>
        <dbReference type="SAM" id="SignalP"/>
    </source>
</evidence>
<feature type="domain" description="TonB-dependent receptor-like beta-barrel" evidence="6">
    <location>
        <begin position="502"/>
        <end position="1002"/>
    </location>
</feature>
<evidence type="ECO:0000259" key="7">
    <source>
        <dbReference type="Pfam" id="PF07715"/>
    </source>
</evidence>
<comment type="caution">
    <text evidence="8">The sequence shown here is derived from an EMBL/GenBank/DDBJ whole genome shotgun (WGS) entry which is preliminary data.</text>
</comment>
<keyword evidence="4" id="KW-0798">TonB box</keyword>
<dbReference type="PANTHER" id="PTHR40980:SF3">
    <property type="entry name" value="TONB-DEPENDENT RECEPTOR-LIKE BETA-BARREL DOMAIN-CONTAINING PROTEIN"/>
    <property type="match status" value="1"/>
</dbReference>
<keyword evidence="9" id="KW-1185">Reference proteome</keyword>
<comment type="subcellular location">
    <subcellularLocation>
        <location evidence="1 4">Cell outer membrane</location>
    </subcellularLocation>
</comment>
<dbReference type="Pfam" id="PF07715">
    <property type="entry name" value="Plug"/>
    <property type="match status" value="1"/>
</dbReference>
<dbReference type="Gene3D" id="2.40.170.20">
    <property type="entry name" value="TonB-dependent receptor, beta-barrel domain"/>
    <property type="match status" value="1"/>
</dbReference>
<dbReference type="InterPro" id="IPR036942">
    <property type="entry name" value="Beta-barrel_TonB_sf"/>
</dbReference>
<dbReference type="SUPFAM" id="SSF56935">
    <property type="entry name" value="Porins"/>
    <property type="match status" value="1"/>
</dbReference>
<feature type="signal peptide" evidence="5">
    <location>
        <begin position="1"/>
        <end position="32"/>
    </location>
</feature>
<dbReference type="Gene3D" id="2.170.130.10">
    <property type="entry name" value="TonB-dependent receptor, plug domain"/>
    <property type="match status" value="1"/>
</dbReference>
<evidence type="ECO:0000313" key="9">
    <source>
        <dbReference type="Proteomes" id="UP000307999"/>
    </source>
</evidence>
<dbReference type="PANTHER" id="PTHR40980">
    <property type="entry name" value="PLUG DOMAIN-CONTAINING PROTEIN"/>
    <property type="match status" value="1"/>
</dbReference>
<name>A0A4U1B2X0_9GAMM</name>
<keyword evidence="8" id="KW-0675">Receptor</keyword>
<organism evidence="8 9">
    <name type="scientific">Thalassotalea mangrovi</name>
    <dbReference type="NCBI Taxonomy" id="2572245"/>
    <lineage>
        <taxon>Bacteria</taxon>
        <taxon>Pseudomonadati</taxon>
        <taxon>Pseudomonadota</taxon>
        <taxon>Gammaproteobacteria</taxon>
        <taxon>Alteromonadales</taxon>
        <taxon>Colwelliaceae</taxon>
        <taxon>Thalassotalea</taxon>
    </lineage>
</organism>
<dbReference type="Pfam" id="PF00593">
    <property type="entry name" value="TonB_dep_Rec_b-barrel"/>
    <property type="match status" value="1"/>
</dbReference>
<dbReference type="InterPro" id="IPR037066">
    <property type="entry name" value="Plug_dom_sf"/>
</dbReference>
<evidence type="ECO:0000259" key="6">
    <source>
        <dbReference type="Pfam" id="PF00593"/>
    </source>
</evidence>
<evidence type="ECO:0000256" key="1">
    <source>
        <dbReference type="ARBA" id="ARBA00004442"/>
    </source>
</evidence>
<evidence type="ECO:0000256" key="3">
    <source>
        <dbReference type="ARBA" id="ARBA00023237"/>
    </source>
</evidence>
<evidence type="ECO:0000256" key="4">
    <source>
        <dbReference type="RuleBase" id="RU003357"/>
    </source>
</evidence>
<dbReference type="GO" id="GO:0009279">
    <property type="term" value="C:cell outer membrane"/>
    <property type="evidence" value="ECO:0007669"/>
    <property type="project" value="UniProtKB-SubCell"/>
</dbReference>
<dbReference type="AlphaFoldDB" id="A0A4U1B2X0"/>
<keyword evidence="2 4" id="KW-0472">Membrane</keyword>
<feature type="chain" id="PRO_5020695173" evidence="5">
    <location>
        <begin position="33"/>
        <end position="1035"/>
    </location>
</feature>
<protein>
    <submittedName>
        <fullName evidence="8">TonB-dependent receptor</fullName>
    </submittedName>
</protein>
<comment type="similarity">
    <text evidence="4">Belongs to the TonB-dependent receptor family.</text>
</comment>
<dbReference type="InterPro" id="IPR010104">
    <property type="entry name" value="TonB_rcpt_bac"/>
</dbReference>
<gene>
    <name evidence="8" type="ORF">E8M12_14710</name>
</gene>
<evidence type="ECO:0000313" key="8">
    <source>
        <dbReference type="EMBL" id="TKB43545.1"/>
    </source>
</evidence>
<accession>A0A4U1B2X0</accession>